<reference evidence="1 2" key="1">
    <citation type="submission" date="2018-10" db="EMBL/GenBank/DDBJ databases">
        <title>Fifty Aureobasidium pullulans genomes reveal a recombining polyextremotolerant generalist.</title>
        <authorList>
            <person name="Gostincar C."/>
            <person name="Turk M."/>
            <person name="Zajc J."/>
            <person name="Gunde-Cimerman N."/>
        </authorList>
    </citation>
    <scope>NUCLEOTIDE SEQUENCE [LARGE SCALE GENOMIC DNA]</scope>
    <source>
        <strain evidence="1 2">EXF-6604</strain>
    </source>
</reference>
<accession>A0A4S9JW35</accession>
<name>A0A4S9JW35_AURPU</name>
<proteinExistence type="predicted"/>
<gene>
    <name evidence="1" type="ORF">D6D01_09835</name>
</gene>
<dbReference type="EMBL" id="QZBD01000746">
    <property type="protein sequence ID" value="THY06934.1"/>
    <property type="molecule type" value="Genomic_DNA"/>
</dbReference>
<protein>
    <submittedName>
        <fullName evidence="1">Uncharacterized protein</fullName>
    </submittedName>
</protein>
<dbReference type="AlphaFoldDB" id="A0A4S9JW35"/>
<evidence type="ECO:0000313" key="2">
    <source>
        <dbReference type="Proteomes" id="UP000306584"/>
    </source>
</evidence>
<evidence type="ECO:0000313" key="1">
    <source>
        <dbReference type="EMBL" id="THY06934.1"/>
    </source>
</evidence>
<sequence length="204" mass="22641">MSEPPLTSLETPPAKRIKVDVEDADTDAVTGRDEHTSELHVCTVSWPLLRAATMIQPIAHKLNKELALGLPNAREAEHLTIVLINLKSDLNTMHVFGTPEIVSRAAVVTDPELSVSSQATTSQFRLSAIHSIELNPSHEPPQAARSFAILWDHTINPDKLKPGLKRAMNRAKTAGVHLPSRFQKLKREPRQMNMEQLLHGEIRA</sequence>
<comment type="caution">
    <text evidence="1">The sequence shown here is derived from an EMBL/GenBank/DDBJ whole genome shotgun (WGS) entry which is preliminary data.</text>
</comment>
<organism evidence="1 2">
    <name type="scientific">Aureobasidium pullulans</name>
    <name type="common">Black yeast</name>
    <name type="synonym">Pullularia pullulans</name>
    <dbReference type="NCBI Taxonomy" id="5580"/>
    <lineage>
        <taxon>Eukaryota</taxon>
        <taxon>Fungi</taxon>
        <taxon>Dikarya</taxon>
        <taxon>Ascomycota</taxon>
        <taxon>Pezizomycotina</taxon>
        <taxon>Dothideomycetes</taxon>
        <taxon>Dothideomycetidae</taxon>
        <taxon>Dothideales</taxon>
        <taxon>Saccotheciaceae</taxon>
        <taxon>Aureobasidium</taxon>
    </lineage>
</organism>
<dbReference type="Proteomes" id="UP000306584">
    <property type="component" value="Unassembled WGS sequence"/>
</dbReference>